<name>A0ABD3UGE4_SINWO</name>
<gene>
    <name evidence="1" type="ORF">ACJMK2_018516</name>
</gene>
<sequence length="324" mass="37278">MNPYNPSELSNSLEVQPKLFFADEKGVHRQIFKKPNLMFCCQMNENMTDDLYYSVTWYVNDVFLVSKGPVLQSSINDTNLYESELLERGYKLDINVLNPSVNIHQGSSTTIQLQPTFPFGCSSRVDDLNYQTKCLLSVHMFDPIDSNDCKGSSISVTGSQKCGVEISGFYYYDWRDGVRYDNVTEMTITTRDSNDYKEGRNRFELKLLTEGTGLNDIIQGSYISNIVVTTSSETSWQGKTCYSYVDPHMRSFDGRYYENQNIGIFVLYRHKSSKQEEVSSIQFAQLASPYPVVQRTLYRVSRMKPATFEQKGLHSYFPKRSRGF</sequence>
<evidence type="ECO:0000313" key="1">
    <source>
        <dbReference type="EMBL" id="KAL3847613.1"/>
    </source>
</evidence>
<comment type="caution">
    <text evidence="1">The sequence shown here is derived from an EMBL/GenBank/DDBJ whole genome shotgun (WGS) entry which is preliminary data.</text>
</comment>
<proteinExistence type="predicted"/>
<accession>A0ABD3UGE4</accession>
<evidence type="ECO:0000313" key="2">
    <source>
        <dbReference type="Proteomes" id="UP001634394"/>
    </source>
</evidence>
<dbReference type="EMBL" id="JBJQND010000016">
    <property type="protein sequence ID" value="KAL3847613.1"/>
    <property type="molecule type" value="Genomic_DNA"/>
</dbReference>
<reference evidence="1 2" key="1">
    <citation type="submission" date="2024-11" db="EMBL/GenBank/DDBJ databases">
        <title>Chromosome-level genome assembly of the freshwater bivalve Anodonta woodiana.</title>
        <authorList>
            <person name="Chen X."/>
        </authorList>
    </citation>
    <scope>NUCLEOTIDE SEQUENCE [LARGE SCALE GENOMIC DNA]</scope>
    <source>
        <strain evidence="1">MN2024</strain>
        <tissue evidence="1">Gills</tissue>
    </source>
</reference>
<protein>
    <submittedName>
        <fullName evidence="1">Uncharacterized protein</fullName>
    </submittedName>
</protein>
<dbReference type="Proteomes" id="UP001634394">
    <property type="component" value="Unassembled WGS sequence"/>
</dbReference>
<organism evidence="1 2">
    <name type="scientific">Sinanodonta woodiana</name>
    <name type="common">Chinese pond mussel</name>
    <name type="synonym">Anodonta woodiana</name>
    <dbReference type="NCBI Taxonomy" id="1069815"/>
    <lineage>
        <taxon>Eukaryota</taxon>
        <taxon>Metazoa</taxon>
        <taxon>Spiralia</taxon>
        <taxon>Lophotrochozoa</taxon>
        <taxon>Mollusca</taxon>
        <taxon>Bivalvia</taxon>
        <taxon>Autobranchia</taxon>
        <taxon>Heteroconchia</taxon>
        <taxon>Palaeoheterodonta</taxon>
        <taxon>Unionida</taxon>
        <taxon>Unionoidea</taxon>
        <taxon>Unionidae</taxon>
        <taxon>Unioninae</taxon>
        <taxon>Sinanodonta</taxon>
    </lineage>
</organism>
<keyword evidence="2" id="KW-1185">Reference proteome</keyword>
<dbReference type="AlphaFoldDB" id="A0ABD3UGE4"/>